<reference evidence="2" key="1">
    <citation type="submission" date="2018-07" db="EMBL/GenBank/DDBJ databases">
        <title>Genome sequence of Erythrobacter strain YH-07, an antagonistic bacterium isolated from Yellow Sea.</title>
        <authorList>
            <person name="Tang T."/>
            <person name="Liu Q."/>
            <person name="Sun X."/>
        </authorList>
    </citation>
    <scope>NUCLEOTIDE SEQUENCE [LARGE SCALE GENOMIC DNA]</scope>
    <source>
        <strain evidence="2">YH-07</strain>
    </source>
</reference>
<dbReference type="EMBL" id="CP031357">
    <property type="protein sequence ID" value="AXK43190.1"/>
    <property type="molecule type" value="Genomic_DNA"/>
</dbReference>
<dbReference type="KEGG" id="err:DVR09_13460"/>
<evidence type="ECO:0000313" key="2">
    <source>
        <dbReference type="Proteomes" id="UP000254508"/>
    </source>
</evidence>
<name>A0A345YGY8_9SPHN</name>
<keyword evidence="2" id="KW-1185">Reference proteome</keyword>
<protein>
    <recommendedName>
        <fullName evidence="3">Tetratricopeptide repeat protein</fullName>
    </recommendedName>
</protein>
<gene>
    <name evidence="1" type="ORF">DVR09_13460</name>
</gene>
<dbReference type="SUPFAM" id="SSF48452">
    <property type="entry name" value="TPR-like"/>
    <property type="match status" value="1"/>
</dbReference>
<evidence type="ECO:0008006" key="3">
    <source>
        <dbReference type="Google" id="ProtNLM"/>
    </source>
</evidence>
<dbReference type="OrthoDB" id="92543at2"/>
<dbReference type="RefSeq" id="WP_115417437.1">
    <property type="nucleotide sequence ID" value="NZ_CP031357.1"/>
</dbReference>
<dbReference type="InterPro" id="IPR011990">
    <property type="entry name" value="TPR-like_helical_dom_sf"/>
</dbReference>
<sequence>MAIIASVALALMAQGPVEVVADPHSDFDVGYEELVANDNAAARAAIEKCDELAADDPARLINHGIALARTGNYEAARADFAAAANARDSVELETADGKWVDSRRLARKALAMLDKGEFARYYALSLR</sequence>
<dbReference type="Proteomes" id="UP000254508">
    <property type="component" value="Chromosome"/>
</dbReference>
<proteinExistence type="predicted"/>
<dbReference type="AlphaFoldDB" id="A0A345YGY8"/>
<evidence type="ECO:0000313" key="1">
    <source>
        <dbReference type="EMBL" id="AXK43190.1"/>
    </source>
</evidence>
<dbReference type="Gene3D" id="1.25.40.10">
    <property type="entry name" value="Tetratricopeptide repeat domain"/>
    <property type="match status" value="1"/>
</dbReference>
<organism evidence="1 2">
    <name type="scientific">Erythrobacter aureus</name>
    <dbReference type="NCBI Taxonomy" id="2182384"/>
    <lineage>
        <taxon>Bacteria</taxon>
        <taxon>Pseudomonadati</taxon>
        <taxon>Pseudomonadota</taxon>
        <taxon>Alphaproteobacteria</taxon>
        <taxon>Sphingomonadales</taxon>
        <taxon>Erythrobacteraceae</taxon>
        <taxon>Erythrobacter/Porphyrobacter group</taxon>
        <taxon>Erythrobacter</taxon>
    </lineage>
</organism>
<accession>A0A345YGY8</accession>